<dbReference type="Pfam" id="PF05130">
    <property type="entry name" value="FlgN"/>
    <property type="match status" value="1"/>
</dbReference>
<protein>
    <recommendedName>
        <fullName evidence="6 10">Flagellar hook-associated protein 1</fullName>
        <shortName evidence="10">HAP1</shortName>
    </recommendedName>
</protein>
<dbReference type="Pfam" id="PF22638">
    <property type="entry name" value="FlgK_D1"/>
    <property type="match status" value="1"/>
</dbReference>
<dbReference type="PRINTS" id="PR01005">
    <property type="entry name" value="FLGHOOKAP1"/>
</dbReference>
<evidence type="ECO:0000256" key="2">
    <source>
        <dbReference type="ARBA" id="ARBA00004365"/>
    </source>
</evidence>
<evidence type="ECO:0000256" key="1">
    <source>
        <dbReference type="ARBA" id="ARBA00002397"/>
    </source>
</evidence>
<dbReference type="PANTHER" id="PTHR30033">
    <property type="entry name" value="FLAGELLAR HOOK-ASSOCIATED PROTEIN 1"/>
    <property type="match status" value="1"/>
</dbReference>
<comment type="similarity">
    <text evidence="4">Belongs to the FlgN family.</text>
</comment>
<dbReference type="EMBL" id="CZVW01000007">
    <property type="protein sequence ID" value="CUT00401.1"/>
    <property type="molecule type" value="Genomic_DNA"/>
</dbReference>
<keyword evidence="12" id="KW-0969">Cilium</keyword>
<keyword evidence="8" id="KW-1005">Bacterial flagellum biogenesis</keyword>
<name>A0A0P1MWE9_9BACT</name>
<keyword evidence="9 10" id="KW-0975">Bacterial flagellum</keyword>
<evidence type="ECO:0000256" key="8">
    <source>
        <dbReference type="ARBA" id="ARBA00022795"/>
    </source>
</evidence>
<dbReference type="Proteomes" id="UP000199197">
    <property type="component" value="Unassembled WGS sequence"/>
</dbReference>
<evidence type="ECO:0000256" key="3">
    <source>
        <dbReference type="ARBA" id="ARBA00004613"/>
    </source>
</evidence>
<keyword evidence="13" id="KW-1185">Reference proteome</keyword>
<dbReference type="InterPro" id="IPR036679">
    <property type="entry name" value="FlgN-like_sf"/>
</dbReference>
<organism evidence="12 13">
    <name type="scientific">Candidatus Chryseopegocella kryptomonas</name>
    <dbReference type="NCBI Taxonomy" id="1633643"/>
    <lineage>
        <taxon>Bacteria</taxon>
        <taxon>Pseudomonadati</taxon>
        <taxon>Candidatus Kryptoniota</taxon>
        <taxon>Candidatus Chryseopegocella</taxon>
    </lineage>
</organism>
<dbReference type="GO" id="GO:0009424">
    <property type="term" value="C:bacterial-type flagellum hook"/>
    <property type="evidence" value="ECO:0007669"/>
    <property type="project" value="UniProtKB-UniRule"/>
</dbReference>
<evidence type="ECO:0000259" key="11">
    <source>
        <dbReference type="Pfam" id="PF22638"/>
    </source>
</evidence>
<dbReference type="GO" id="GO:0005576">
    <property type="term" value="C:extracellular region"/>
    <property type="evidence" value="ECO:0007669"/>
    <property type="project" value="UniProtKB-SubCell"/>
</dbReference>
<evidence type="ECO:0000256" key="6">
    <source>
        <dbReference type="ARBA" id="ARBA00016244"/>
    </source>
</evidence>
<reference evidence="13" key="1">
    <citation type="submission" date="2015-11" db="EMBL/GenBank/DDBJ databases">
        <authorList>
            <person name="Varghese N."/>
        </authorList>
    </citation>
    <scope>NUCLEOTIDE SEQUENCE [LARGE SCALE GENOMIC DNA]</scope>
    <source>
        <strain evidence="13">JGI-23</strain>
    </source>
</reference>
<dbReference type="RefSeq" id="WP_092348989.1">
    <property type="nucleotide sequence ID" value="NZ_CZVW01000007.1"/>
</dbReference>
<gene>
    <name evidence="10" type="primary">flgK</name>
    <name evidence="12" type="ORF">JGI23_00851</name>
</gene>
<accession>A0A0P1MWE9</accession>
<dbReference type="GO" id="GO:0005198">
    <property type="term" value="F:structural molecule activity"/>
    <property type="evidence" value="ECO:0007669"/>
    <property type="project" value="UniProtKB-UniRule"/>
</dbReference>
<evidence type="ECO:0000313" key="12">
    <source>
        <dbReference type="EMBL" id="CUT00401.1"/>
    </source>
</evidence>
<dbReference type="GO" id="GO:0044780">
    <property type="term" value="P:bacterial-type flagellum assembly"/>
    <property type="evidence" value="ECO:0007669"/>
    <property type="project" value="InterPro"/>
</dbReference>
<comment type="subcellular location">
    <subcellularLocation>
        <location evidence="2 10">Bacterial flagellum</location>
    </subcellularLocation>
    <subcellularLocation>
        <location evidence="3 10">Secreted</location>
    </subcellularLocation>
</comment>
<evidence type="ECO:0000256" key="5">
    <source>
        <dbReference type="ARBA" id="ARBA00009677"/>
    </source>
</evidence>
<dbReference type="InterPro" id="IPR053927">
    <property type="entry name" value="FlgK_helical"/>
</dbReference>
<dbReference type="InterPro" id="IPR007809">
    <property type="entry name" value="FlgN-like"/>
</dbReference>
<dbReference type="PANTHER" id="PTHR30033:SF1">
    <property type="entry name" value="FLAGELLAR HOOK-ASSOCIATED PROTEIN 1"/>
    <property type="match status" value="1"/>
</dbReference>
<feature type="domain" description="Flagellar hook-associated protein FlgK helical" evidence="11">
    <location>
        <begin position="95"/>
        <end position="185"/>
    </location>
</feature>
<evidence type="ECO:0000256" key="10">
    <source>
        <dbReference type="RuleBase" id="RU362065"/>
    </source>
</evidence>
<proteinExistence type="inferred from homology"/>
<dbReference type="InterPro" id="IPR002371">
    <property type="entry name" value="FlgK"/>
</dbReference>
<comment type="similarity">
    <text evidence="5 10">Belongs to the flagella basal body rod proteins family.</text>
</comment>
<sequence length="327" mass="36845">MSGLFGIIESAKKAIHSSRVGMEVTSHNVSNVNTPGYTRQRVELSSTDVLTSKRGMANAGVKVIGIKQIRDEFVESEIRRVSNLMGTYSVEREILGRIESLINEPSDVGLGQLIQNFFNAFDDLAKNPEDRALRVTVVQTGKALSQRFNDIFQSLLGIKKDVLSELEAKIKSVNEIVSEIAKLNVSEIRLLYAGAETNPCLKMVNETVKNTLIEFKNNLKTLKKIAEEKQKAIVEFDYDRIEDAVKQEEGIVAEIEKFFGADFEKKKLFDLLKNEPELCRLRDEIESEASEVKKLNSENRYLLSHSISFVKGLIEVFQEAGKINKRV</sequence>
<dbReference type="SUPFAM" id="SSF140566">
    <property type="entry name" value="FlgN-like"/>
    <property type="match status" value="1"/>
</dbReference>
<dbReference type="OrthoDB" id="9802553at2"/>
<dbReference type="AlphaFoldDB" id="A0A0P1MWE9"/>
<comment type="function">
    <text evidence="1">Required for the efficient initiation of filament assembly.</text>
</comment>
<evidence type="ECO:0000256" key="9">
    <source>
        <dbReference type="ARBA" id="ARBA00023143"/>
    </source>
</evidence>
<evidence type="ECO:0000256" key="4">
    <source>
        <dbReference type="ARBA" id="ARBA00007703"/>
    </source>
</evidence>
<keyword evidence="12" id="KW-0966">Cell projection</keyword>
<keyword evidence="12" id="KW-0282">Flagellum</keyword>
<evidence type="ECO:0000256" key="7">
    <source>
        <dbReference type="ARBA" id="ARBA00022525"/>
    </source>
</evidence>
<keyword evidence="7 10" id="KW-0964">Secreted</keyword>
<dbReference type="Gene3D" id="1.20.58.300">
    <property type="entry name" value="FlgN-like"/>
    <property type="match status" value="1"/>
</dbReference>
<evidence type="ECO:0000313" key="13">
    <source>
        <dbReference type="Proteomes" id="UP000199197"/>
    </source>
</evidence>